<dbReference type="AlphaFoldDB" id="X1AF25"/>
<dbReference type="Gene3D" id="3.30.450.20">
    <property type="entry name" value="PAS domain"/>
    <property type="match status" value="1"/>
</dbReference>
<sequence>MSPQAIFNDSGQFKGSFSVITDISILKQVGDALWESKEQFRNLTEITSDWIWEVDKYGFYTYVSPKIRDMLGYEPEEIIGQTPFDLMPPEEADRVTKIFNNISASQKTFDCLENLNLHKDGHPVVLETSGIPTFSADGEFLGYRGIDRDITIRKRTEELLRKHFGRVKSVIALWWRIKLK</sequence>
<evidence type="ECO:0000256" key="2">
    <source>
        <dbReference type="ARBA" id="ARBA00012438"/>
    </source>
</evidence>
<accession>X1AF25</accession>
<dbReference type="InterPro" id="IPR052162">
    <property type="entry name" value="Sensor_kinase/Photoreceptor"/>
</dbReference>
<keyword evidence="4" id="KW-0808">Transferase</keyword>
<dbReference type="InterPro" id="IPR000700">
    <property type="entry name" value="PAS-assoc_C"/>
</dbReference>
<feature type="domain" description="PAS" evidence="6">
    <location>
        <begin position="36"/>
        <end position="106"/>
    </location>
</feature>
<dbReference type="InterPro" id="IPR013656">
    <property type="entry name" value="PAS_4"/>
</dbReference>
<dbReference type="PROSITE" id="PS50113">
    <property type="entry name" value="PAC"/>
    <property type="match status" value="1"/>
</dbReference>
<evidence type="ECO:0000256" key="4">
    <source>
        <dbReference type="ARBA" id="ARBA00022679"/>
    </source>
</evidence>
<dbReference type="SUPFAM" id="SSF55785">
    <property type="entry name" value="PYP-like sensor domain (PAS domain)"/>
    <property type="match status" value="1"/>
</dbReference>
<feature type="domain" description="PAC" evidence="7">
    <location>
        <begin position="110"/>
        <end position="162"/>
    </location>
</feature>
<dbReference type="EMBL" id="BART01016397">
    <property type="protein sequence ID" value="GAG81180.1"/>
    <property type="molecule type" value="Genomic_DNA"/>
</dbReference>
<dbReference type="CDD" id="cd00130">
    <property type="entry name" value="PAS"/>
    <property type="match status" value="1"/>
</dbReference>
<evidence type="ECO:0000256" key="1">
    <source>
        <dbReference type="ARBA" id="ARBA00000085"/>
    </source>
</evidence>
<name>X1AF25_9ZZZZ</name>
<dbReference type="InterPro" id="IPR001610">
    <property type="entry name" value="PAC"/>
</dbReference>
<evidence type="ECO:0000256" key="3">
    <source>
        <dbReference type="ARBA" id="ARBA00022553"/>
    </source>
</evidence>
<proteinExistence type="predicted"/>
<evidence type="ECO:0000313" key="8">
    <source>
        <dbReference type="EMBL" id="GAG81180.1"/>
    </source>
</evidence>
<organism evidence="8">
    <name type="scientific">marine sediment metagenome</name>
    <dbReference type="NCBI Taxonomy" id="412755"/>
    <lineage>
        <taxon>unclassified sequences</taxon>
        <taxon>metagenomes</taxon>
        <taxon>ecological metagenomes</taxon>
    </lineage>
</organism>
<reference evidence="8" key="1">
    <citation type="journal article" date="2014" name="Front. Microbiol.">
        <title>High frequency of phylogenetically diverse reductive dehalogenase-homologous genes in deep subseafloor sedimentary metagenomes.</title>
        <authorList>
            <person name="Kawai M."/>
            <person name="Futagami T."/>
            <person name="Toyoda A."/>
            <person name="Takaki Y."/>
            <person name="Nishi S."/>
            <person name="Hori S."/>
            <person name="Arai W."/>
            <person name="Tsubouchi T."/>
            <person name="Morono Y."/>
            <person name="Uchiyama I."/>
            <person name="Ito T."/>
            <person name="Fujiyama A."/>
            <person name="Inagaki F."/>
            <person name="Takami H."/>
        </authorList>
    </citation>
    <scope>NUCLEOTIDE SEQUENCE</scope>
    <source>
        <strain evidence="8">Expedition CK06-06</strain>
    </source>
</reference>
<dbReference type="PANTHER" id="PTHR43304">
    <property type="entry name" value="PHYTOCHROME-LIKE PROTEIN CPH1"/>
    <property type="match status" value="1"/>
</dbReference>
<evidence type="ECO:0000259" key="7">
    <source>
        <dbReference type="PROSITE" id="PS50113"/>
    </source>
</evidence>
<dbReference type="SMART" id="SM00086">
    <property type="entry name" value="PAC"/>
    <property type="match status" value="1"/>
</dbReference>
<protein>
    <recommendedName>
        <fullName evidence="2">histidine kinase</fullName>
        <ecNumber evidence="2">2.7.13.3</ecNumber>
    </recommendedName>
</protein>
<dbReference type="SMART" id="SM00091">
    <property type="entry name" value="PAS"/>
    <property type="match status" value="1"/>
</dbReference>
<keyword evidence="5" id="KW-0418">Kinase</keyword>
<dbReference type="PANTHER" id="PTHR43304:SF1">
    <property type="entry name" value="PAC DOMAIN-CONTAINING PROTEIN"/>
    <property type="match status" value="1"/>
</dbReference>
<keyword evidence="3" id="KW-0597">Phosphoprotein</keyword>
<gene>
    <name evidence="8" type="ORF">S01H4_31545</name>
</gene>
<dbReference type="Pfam" id="PF08448">
    <property type="entry name" value="PAS_4"/>
    <property type="match status" value="1"/>
</dbReference>
<evidence type="ECO:0000259" key="6">
    <source>
        <dbReference type="PROSITE" id="PS50112"/>
    </source>
</evidence>
<dbReference type="EC" id="2.7.13.3" evidence="2"/>
<comment type="caution">
    <text evidence="8">The sequence shown here is derived from an EMBL/GenBank/DDBJ whole genome shotgun (WGS) entry which is preliminary data.</text>
</comment>
<dbReference type="NCBIfam" id="TIGR00229">
    <property type="entry name" value="sensory_box"/>
    <property type="match status" value="1"/>
</dbReference>
<comment type="catalytic activity">
    <reaction evidence="1">
        <text>ATP + protein L-histidine = ADP + protein N-phospho-L-histidine.</text>
        <dbReference type="EC" id="2.7.13.3"/>
    </reaction>
</comment>
<dbReference type="GO" id="GO:0004673">
    <property type="term" value="F:protein histidine kinase activity"/>
    <property type="evidence" value="ECO:0007669"/>
    <property type="project" value="UniProtKB-EC"/>
</dbReference>
<dbReference type="InterPro" id="IPR000014">
    <property type="entry name" value="PAS"/>
</dbReference>
<evidence type="ECO:0000256" key="5">
    <source>
        <dbReference type="ARBA" id="ARBA00022777"/>
    </source>
</evidence>
<dbReference type="InterPro" id="IPR035965">
    <property type="entry name" value="PAS-like_dom_sf"/>
</dbReference>
<dbReference type="PROSITE" id="PS50112">
    <property type="entry name" value="PAS"/>
    <property type="match status" value="1"/>
</dbReference>